<evidence type="ECO:0000313" key="2">
    <source>
        <dbReference type="EMBL" id="MCW1926394.1"/>
    </source>
</evidence>
<keyword evidence="3" id="KW-1185">Reference proteome</keyword>
<evidence type="ECO:0000313" key="3">
    <source>
        <dbReference type="Proteomes" id="UP001320876"/>
    </source>
</evidence>
<dbReference type="Proteomes" id="UP001320876">
    <property type="component" value="Unassembled WGS sequence"/>
</dbReference>
<dbReference type="EMBL" id="JAPDDT010000025">
    <property type="protein sequence ID" value="MCW1926394.1"/>
    <property type="molecule type" value="Genomic_DNA"/>
</dbReference>
<dbReference type="RefSeq" id="WP_264490502.1">
    <property type="nucleotide sequence ID" value="NZ_JAPDDT010000025.1"/>
</dbReference>
<name>A0ABT3GSD8_9BACT</name>
<accession>A0ABT3GSD8</accession>
<dbReference type="InterPro" id="IPR004360">
    <property type="entry name" value="Glyas_Fos-R_dOase_dom"/>
</dbReference>
<dbReference type="SUPFAM" id="SSF54593">
    <property type="entry name" value="Glyoxalase/Bleomycin resistance protein/Dihydroxybiphenyl dioxygenase"/>
    <property type="match status" value="1"/>
</dbReference>
<dbReference type="Gene3D" id="3.10.180.10">
    <property type="entry name" value="2,3-Dihydroxybiphenyl 1,2-Dioxygenase, domain 1"/>
    <property type="match status" value="1"/>
</dbReference>
<dbReference type="InterPro" id="IPR037523">
    <property type="entry name" value="VOC_core"/>
</dbReference>
<comment type="caution">
    <text evidence="2">The sequence shown here is derived from an EMBL/GenBank/DDBJ whole genome shotgun (WGS) entry which is preliminary data.</text>
</comment>
<feature type="domain" description="VOC" evidence="1">
    <location>
        <begin position="7"/>
        <end position="121"/>
    </location>
</feature>
<dbReference type="Pfam" id="PF00903">
    <property type="entry name" value="Glyoxalase"/>
    <property type="match status" value="1"/>
</dbReference>
<gene>
    <name evidence="2" type="ORF">OKA05_27835</name>
</gene>
<evidence type="ECO:0000259" key="1">
    <source>
        <dbReference type="PROSITE" id="PS51819"/>
    </source>
</evidence>
<sequence>MIQSPTTRISPMLAVGDMQQTLDFYVQVLGFDVTFYSADYTILDRDGATLHLMKAADESVLTAVRGHTEIYIEVDDIAPLWNHVESFKDHYRIRDLHDRDYGMREFHIGDPNDCLVFVGQKIAM</sequence>
<organism evidence="2 3">
    <name type="scientific">Luteolibacter arcticus</name>
    <dbReference type="NCBI Taxonomy" id="1581411"/>
    <lineage>
        <taxon>Bacteria</taxon>
        <taxon>Pseudomonadati</taxon>
        <taxon>Verrucomicrobiota</taxon>
        <taxon>Verrucomicrobiia</taxon>
        <taxon>Verrucomicrobiales</taxon>
        <taxon>Verrucomicrobiaceae</taxon>
        <taxon>Luteolibacter</taxon>
    </lineage>
</organism>
<protein>
    <submittedName>
        <fullName evidence="2">VOC family protein</fullName>
    </submittedName>
</protein>
<dbReference type="PROSITE" id="PS51819">
    <property type="entry name" value="VOC"/>
    <property type="match status" value="1"/>
</dbReference>
<reference evidence="2 3" key="1">
    <citation type="submission" date="2022-10" db="EMBL/GenBank/DDBJ databases">
        <title>Luteolibacter arcticus strain CCTCC AB 2014275, whole genome shotgun sequencing project.</title>
        <authorList>
            <person name="Zhao G."/>
            <person name="Shen L."/>
        </authorList>
    </citation>
    <scope>NUCLEOTIDE SEQUENCE [LARGE SCALE GENOMIC DNA]</scope>
    <source>
        <strain evidence="2 3">CCTCC AB 2014275</strain>
    </source>
</reference>
<dbReference type="InterPro" id="IPR029068">
    <property type="entry name" value="Glyas_Bleomycin-R_OHBP_Dase"/>
</dbReference>
<proteinExistence type="predicted"/>